<sequence length="84" mass="9262">MAEIIHFVALAFDLVDGALVPGEGVDCENPGLAIQTAQGQWKLFGHAGAVAFSRTSDFEQGKFNRRHVLRWFGQVPDEYLNDEG</sequence>
<gene>
    <name evidence="1" type="ORF">KMZ29_09175</name>
</gene>
<evidence type="ECO:0000313" key="1">
    <source>
        <dbReference type="EMBL" id="QWG14805.1"/>
    </source>
</evidence>
<organism evidence="1 2">
    <name type="scientific">Bradyrhizobium sediminis</name>
    <dbReference type="NCBI Taxonomy" id="2840469"/>
    <lineage>
        <taxon>Bacteria</taxon>
        <taxon>Pseudomonadati</taxon>
        <taxon>Pseudomonadota</taxon>
        <taxon>Alphaproteobacteria</taxon>
        <taxon>Hyphomicrobiales</taxon>
        <taxon>Nitrobacteraceae</taxon>
        <taxon>Bradyrhizobium</taxon>
    </lineage>
</organism>
<proteinExistence type="predicted"/>
<dbReference type="EMBL" id="CP076134">
    <property type="protein sequence ID" value="QWG14805.1"/>
    <property type="molecule type" value="Genomic_DNA"/>
</dbReference>
<dbReference type="Proteomes" id="UP000680839">
    <property type="component" value="Chromosome"/>
</dbReference>
<accession>A0A975RNU5</accession>
<dbReference type="RefSeq" id="WP_215623399.1">
    <property type="nucleotide sequence ID" value="NZ_CP076134.1"/>
</dbReference>
<name>A0A975RNU5_9BRAD</name>
<dbReference type="AlphaFoldDB" id="A0A975RNU5"/>
<evidence type="ECO:0000313" key="2">
    <source>
        <dbReference type="Proteomes" id="UP000680839"/>
    </source>
</evidence>
<reference evidence="1" key="1">
    <citation type="submission" date="2021-06" db="EMBL/GenBank/DDBJ databases">
        <title>Bradyrhizobium sp. S2-20-1 Genome sequencing.</title>
        <authorList>
            <person name="Jin L."/>
        </authorList>
    </citation>
    <scope>NUCLEOTIDE SEQUENCE</scope>
    <source>
        <strain evidence="1">S2-20-1</strain>
    </source>
</reference>
<protein>
    <submittedName>
        <fullName evidence="1">Uncharacterized protein</fullName>
    </submittedName>
</protein>